<dbReference type="RefSeq" id="WP_112870546.1">
    <property type="nucleotide sequence ID" value="NZ_CP021781.1"/>
</dbReference>
<proteinExistence type="predicted"/>
<name>A0A2Z4XZQ2_9GAMM</name>
<reference evidence="2 4" key="1">
    <citation type="submission" date="2017-06" db="EMBL/GenBank/DDBJ databases">
        <title>Complete genome of Francisella adeliensis.</title>
        <authorList>
            <person name="Vallesi A."/>
            <person name="Sjodin A."/>
        </authorList>
    </citation>
    <scope>NUCLEOTIDE SEQUENCE [LARGE SCALE GENOMIC DNA]</scope>
    <source>
        <strain evidence="2 4">FDC440</strain>
    </source>
</reference>
<evidence type="ECO:0000313" key="4">
    <source>
        <dbReference type="Proteomes" id="UP000251120"/>
    </source>
</evidence>
<dbReference type="EMBL" id="CP021781">
    <property type="protein sequence ID" value="AXA34367.1"/>
    <property type="molecule type" value="Genomic_DNA"/>
</dbReference>
<feature type="chain" id="PRO_5016444034" evidence="1">
    <location>
        <begin position="23"/>
        <end position="732"/>
    </location>
</feature>
<evidence type="ECO:0000313" key="3">
    <source>
        <dbReference type="EMBL" id="QIW12614.1"/>
    </source>
</evidence>
<reference evidence="3 5" key="2">
    <citation type="submission" date="2019-08" db="EMBL/GenBank/DDBJ databases">
        <title>Complete genome sequences of Francisella adeliensis (FSC1325 and FSC1326).</title>
        <authorList>
            <person name="Ohrman C."/>
            <person name="Uneklint I."/>
            <person name="Vallesi A."/>
            <person name="Karlsson L."/>
            <person name="Sjodin A."/>
        </authorList>
    </citation>
    <scope>NUCLEOTIDE SEQUENCE [LARGE SCALE GENOMIC DNA]</scope>
    <source>
        <strain evidence="3 5">FSC1325</strain>
    </source>
</reference>
<dbReference type="AlphaFoldDB" id="A0A2Z4XZQ2"/>
<keyword evidence="5" id="KW-1185">Reference proteome</keyword>
<evidence type="ECO:0000313" key="2">
    <source>
        <dbReference type="EMBL" id="AXA34367.1"/>
    </source>
</evidence>
<evidence type="ECO:0000313" key="5">
    <source>
        <dbReference type="Proteomes" id="UP000681131"/>
    </source>
</evidence>
<gene>
    <name evidence="2" type="ORF">CDH04_08145</name>
    <name evidence="3" type="ORF">FZC43_08150</name>
</gene>
<organism evidence="2 4">
    <name type="scientific">Francisella adeliensis</name>
    <dbReference type="NCBI Taxonomy" id="2007306"/>
    <lineage>
        <taxon>Bacteria</taxon>
        <taxon>Pseudomonadati</taxon>
        <taxon>Pseudomonadota</taxon>
        <taxon>Gammaproteobacteria</taxon>
        <taxon>Thiotrichales</taxon>
        <taxon>Francisellaceae</taxon>
        <taxon>Francisella</taxon>
    </lineage>
</organism>
<dbReference type="Proteomes" id="UP000681131">
    <property type="component" value="Chromosome"/>
</dbReference>
<dbReference type="KEGG" id="fad:CDH04_08145"/>
<accession>A0A2Z4XZQ2</accession>
<protein>
    <submittedName>
        <fullName evidence="2">Uncharacterized protein</fullName>
    </submittedName>
</protein>
<dbReference type="Proteomes" id="UP000251120">
    <property type="component" value="Chromosome"/>
</dbReference>
<feature type="signal peptide" evidence="1">
    <location>
        <begin position="1"/>
        <end position="22"/>
    </location>
</feature>
<sequence>MKNAIKPLTLMTILCSFSVAQANSIDDSEFKKKNQIIRYYSANNNDDQIDQASKKFKDFAVNKVKDILTGVAGTGFNYLMNQTGLSALFALINPQEESVTKKLDYIIKSLEKIQKGIDIIQDNQKIMKTYIVDGFYNANYANYASQLEKTLFLLDSSNSKNKSDKTKNLKSTDDFLVETISNIDLYYDSFFIKPVEINPDIESDQIISYVENNLVYKTSGLHITQDNINSIISLRDNLLKRLNSNYLPAPTDKSVLLDSIKTDLSLDLAQSIDYLNYSVTSVNLTYAILMQKTYMVIQALTVLIDKDPAYKDFYIAKNMKESTTLSEQLKDNVVKINTKIDDFTSSMDRLYIKNKIDIFRSTSNLLFVAGENKNKMNIDLAKEHCVIAKYVPSSKFVSIACTEDIDPKKIDYKYKFASYLNTVADGYHVPANFMSFNYGSNISENERFILNYDNFYKREDSENYFGNGSKHVIDSINDGVILQDTIGLFVGPFECHLDDKTDKYQVDKKPVWIYDSNITPGFKDRYYVSYSTLIHFQETGNWVFINNDISQPYGWFLGGLHNDFSTYIGGVSEDNTKLEATRVPSKNNDRPMRHYAIQQGFMTGASLIMDYSDSLNTLEHRAVGKGTSAKIYTYNPLKIDIKIDEKEVKVALGGNWLQYCDRRSAKVEPTTKNGAKGWKFTANCHEDMANANDLKSLELFIGEKLVANAADTSFKLLNITYDKNAANVLSIK</sequence>
<keyword evidence="1" id="KW-0732">Signal</keyword>
<evidence type="ECO:0000256" key="1">
    <source>
        <dbReference type="SAM" id="SignalP"/>
    </source>
</evidence>
<dbReference type="EMBL" id="CP043424">
    <property type="protein sequence ID" value="QIW12614.1"/>
    <property type="molecule type" value="Genomic_DNA"/>
</dbReference>